<proteinExistence type="predicted"/>
<gene>
    <name evidence="1" type="ORF">ACFSXZ_03005</name>
</gene>
<evidence type="ECO:0008006" key="3">
    <source>
        <dbReference type="Google" id="ProtNLM"/>
    </source>
</evidence>
<accession>A0ABW5FK18</accession>
<protein>
    <recommendedName>
        <fullName evidence="3">ClpX-type ZB domain-containing protein</fullName>
    </recommendedName>
</protein>
<dbReference type="EMBL" id="JBHUKR010000004">
    <property type="protein sequence ID" value="MFD2415291.1"/>
    <property type="molecule type" value="Genomic_DNA"/>
</dbReference>
<evidence type="ECO:0000313" key="1">
    <source>
        <dbReference type="EMBL" id="MFD2415291.1"/>
    </source>
</evidence>
<sequence>MRRNPSPCRFCGRLPGPGQHRAPGPRGPICADCLEDGLLLVRDGRERISQGGTALTLAPAAQACEFCDRTERRTFFGRLRPLTRMGCTERGSVICAECLERGGDLLNRISRERTT</sequence>
<dbReference type="RefSeq" id="WP_378260961.1">
    <property type="nucleotide sequence ID" value="NZ_JBHUKR010000004.1"/>
</dbReference>
<name>A0ABW5FK18_9PSEU</name>
<comment type="caution">
    <text evidence="1">The sequence shown here is derived from an EMBL/GenBank/DDBJ whole genome shotgun (WGS) entry which is preliminary data.</text>
</comment>
<keyword evidence="2" id="KW-1185">Reference proteome</keyword>
<reference evidence="2" key="1">
    <citation type="journal article" date="2019" name="Int. J. Syst. Evol. Microbiol.">
        <title>The Global Catalogue of Microorganisms (GCM) 10K type strain sequencing project: providing services to taxonomists for standard genome sequencing and annotation.</title>
        <authorList>
            <consortium name="The Broad Institute Genomics Platform"/>
            <consortium name="The Broad Institute Genome Sequencing Center for Infectious Disease"/>
            <person name="Wu L."/>
            <person name="Ma J."/>
        </authorList>
    </citation>
    <scope>NUCLEOTIDE SEQUENCE [LARGE SCALE GENOMIC DNA]</scope>
    <source>
        <strain evidence="2">CGMCC 4.7645</strain>
    </source>
</reference>
<dbReference type="Proteomes" id="UP001597417">
    <property type="component" value="Unassembled WGS sequence"/>
</dbReference>
<organism evidence="1 2">
    <name type="scientific">Amycolatopsis pigmentata</name>
    <dbReference type="NCBI Taxonomy" id="450801"/>
    <lineage>
        <taxon>Bacteria</taxon>
        <taxon>Bacillati</taxon>
        <taxon>Actinomycetota</taxon>
        <taxon>Actinomycetes</taxon>
        <taxon>Pseudonocardiales</taxon>
        <taxon>Pseudonocardiaceae</taxon>
        <taxon>Amycolatopsis</taxon>
    </lineage>
</organism>
<evidence type="ECO:0000313" key="2">
    <source>
        <dbReference type="Proteomes" id="UP001597417"/>
    </source>
</evidence>